<dbReference type="Pfam" id="PF22590">
    <property type="entry name" value="Cas3-like_C_2"/>
    <property type="match status" value="1"/>
</dbReference>
<evidence type="ECO:0000313" key="9">
    <source>
        <dbReference type="EMBL" id="RIH88258.1"/>
    </source>
</evidence>
<dbReference type="EC" id="3.1.-.-" evidence="9"/>
<dbReference type="Proteomes" id="UP000265800">
    <property type="component" value="Unassembled WGS sequence"/>
</dbReference>
<dbReference type="GO" id="GO:0005524">
    <property type="term" value="F:ATP binding"/>
    <property type="evidence" value="ECO:0007669"/>
    <property type="project" value="UniProtKB-KW"/>
</dbReference>
<comment type="caution">
    <text evidence="9">The sequence shown here is derived from an EMBL/GenBank/DDBJ whole genome shotgun (WGS) entry which is preliminary data.</text>
</comment>
<protein>
    <submittedName>
        <fullName evidence="9">CRISPR-associated endonuclease/helicase Cas3</fullName>
        <ecNumber evidence="9">3.1.-.-</ecNumber>
    </submittedName>
</protein>
<dbReference type="Pfam" id="PF00270">
    <property type="entry name" value="DEAD"/>
    <property type="match status" value="1"/>
</dbReference>
<dbReference type="InterPro" id="IPR011545">
    <property type="entry name" value="DEAD/DEAH_box_helicase_dom"/>
</dbReference>
<keyword evidence="2 9" id="KW-0378">Hydrolase</keyword>
<dbReference type="SUPFAM" id="SSF52540">
    <property type="entry name" value="P-loop containing nucleoside triphosphate hydrolases"/>
    <property type="match status" value="1"/>
</dbReference>
<dbReference type="GO" id="GO:0003724">
    <property type="term" value="F:RNA helicase activity"/>
    <property type="evidence" value="ECO:0007669"/>
    <property type="project" value="TreeGrafter"/>
</dbReference>
<dbReference type="EMBL" id="QWKZ01000014">
    <property type="protein sequence ID" value="RIH88258.1"/>
    <property type="molecule type" value="Genomic_DNA"/>
</dbReference>
<keyword evidence="4" id="KW-0067">ATP-binding</keyword>
<dbReference type="AlphaFoldDB" id="A0A399EW48"/>
<keyword evidence="10" id="KW-1185">Reference proteome</keyword>
<feature type="domain" description="Helicase C-terminal" evidence="8">
    <location>
        <begin position="519"/>
        <end position="697"/>
    </location>
</feature>
<dbReference type="InterPro" id="IPR014001">
    <property type="entry name" value="Helicase_ATP-bd"/>
</dbReference>
<dbReference type="GO" id="GO:0005829">
    <property type="term" value="C:cytosol"/>
    <property type="evidence" value="ECO:0007669"/>
    <property type="project" value="TreeGrafter"/>
</dbReference>
<dbReference type="GO" id="GO:0004519">
    <property type="term" value="F:endonuclease activity"/>
    <property type="evidence" value="ECO:0007669"/>
    <property type="project" value="UniProtKB-KW"/>
</dbReference>
<comment type="similarity">
    <text evidence="6">Belongs to the DEAD box helicase family.</text>
</comment>
<dbReference type="InterPro" id="IPR050079">
    <property type="entry name" value="DEAD_box_RNA_helicase"/>
</dbReference>
<feature type="domain" description="Helicase ATP-binding" evidence="7">
    <location>
        <begin position="291"/>
        <end position="480"/>
    </location>
</feature>
<dbReference type="NCBIfam" id="TIGR01587">
    <property type="entry name" value="cas3_core"/>
    <property type="match status" value="1"/>
</dbReference>
<dbReference type="PROSITE" id="PS51192">
    <property type="entry name" value="HELICASE_ATP_BIND_1"/>
    <property type="match status" value="1"/>
</dbReference>
<evidence type="ECO:0000259" key="8">
    <source>
        <dbReference type="PROSITE" id="PS51194"/>
    </source>
</evidence>
<dbReference type="GO" id="GO:0016787">
    <property type="term" value="F:hydrolase activity"/>
    <property type="evidence" value="ECO:0007669"/>
    <property type="project" value="UniProtKB-KW"/>
</dbReference>
<keyword evidence="3 9" id="KW-0347">Helicase</keyword>
<evidence type="ECO:0000256" key="1">
    <source>
        <dbReference type="ARBA" id="ARBA00022741"/>
    </source>
</evidence>
<reference evidence="9 10" key="1">
    <citation type="submission" date="2018-08" db="EMBL/GenBank/DDBJ databases">
        <title>Meiothermus luteus KCTC 52599 genome sequencing project.</title>
        <authorList>
            <person name="Da Costa M.S."/>
            <person name="Albuquerque L."/>
            <person name="Raposo P."/>
            <person name="Froufe H.J.C."/>
            <person name="Barroso C.S."/>
            <person name="Egas C."/>
        </authorList>
    </citation>
    <scope>NUCLEOTIDE SEQUENCE [LARGE SCALE GENOMIC DNA]</scope>
    <source>
        <strain evidence="9 10">KCTC 52599</strain>
    </source>
</reference>
<sequence length="905" mass="104540">MKGIGRVFFWPPKGERLEKVAFQPLENHRQNVETLLRHWAMEGEFALHEATQGKLLEAVRHHDWGKQYTFRILPPQGSRGWSYSFSGHRFRLPEGLDDPYARAIERGHHDYSTPEVVRAVYRLVEQGQGDLEPDTVRRRFASDLYTYQMCDQIEAELSGWIWAGEARETPFLSFEVHPPETHVQGPPFPYGTGPLVFRLDPFPFTDPLTLTFCFQVHALEEGWKEKGLAERVRHLESLALKGGEEVRVEVRLLPWSEEGRGEAPPASSDCHTFYERVCGFSPNALQKEVWEHLHSENDALLLMAPTGSGKTEAAALPLLAQNRRVVLVLPAKALLEDHLARFERILKTLSSISHRTYRLIVDTGDRIEYMLFSKGEVRTSLKRHLYRGDLVLTTLDKLLYRYFGYDPERKSYAYPLRLGQPSTAFVFDEAHTYEGTAFTNFSRLLEALHVRGHPLVVMTATMPQSYKESLPKGFTPLNFTDEERLKREMGRGPYMGQRKLLFKAEGNPPEDFKAHKASRREALLSELREVWSGKERVILSLDRVKDAALVYRALKQDRPSDLSPLSEPSQEALLGSNLFLYHGRLDPGWRRLVYKRVKELDEQEKPYVLVSTSAIEVGVDLNATHLITEFCTPEALVQRAGRVNRRGTVANAEVRVVGSWIPNYLNPLREEREALEKYISLLREMEALGPEEARRLLEVYPRPVLQDPRAEVAFRLLSRYVYEYRLEYEPLHQLGFIATRSWEPTLTVVVREDEADPWEVEVPVGRLSYSSKQPHLAPSPEEARNWRLEVYRAHRDTDKSIQGGWEPLTTWGDLYRGRYRLVLKGELAQTYRRDEGLVQLPRIFRRERWSSDPPLKVRLRTWLYEDEGTEGVFYYTEESLGRGKGKRQGKPIILHYLADTALKEA</sequence>
<evidence type="ECO:0000259" key="7">
    <source>
        <dbReference type="PROSITE" id="PS51192"/>
    </source>
</evidence>
<dbReference type="InterPro" id="IPR001650">
    <property type="entry name" value="Helicase_C-like"/>
</dbReference>
<dbReference type="GO" id="GO:0051607">
    <property type="term" value="P:defense response to virus"/>
    <property type="evidence" value="ECO:0007669"/>
    <property type="project" value="UniProtKB-KW"/>
</dbReference>
<dbReference type="InterPro" id="IPR006474">
    <property type="entry name" value="Helicase_Cas3_CRISPR-ass_core"/>
</dbReference>
<keyword evidence="9" id="KW-0255">Endonuclease</keyword>
<dbReference type="PANTHER" id="PTHR47959">
    <property type="entry name" value="ATP-DEPENDENT RNA HELICASE RHLE-RELATED"/>
    <property type="match status" value="1"/>
</dbReference>
<name>A0A399EW48_9DEIN</name>
<keyword evidence="1" id="KW-0547">Nucleotide-binding</keyword>
<accession>A0A399EW48</accession>
<dbReference type="PANTHER" id="PTHR47959:SF16">
    <property type="entry name" value="CRISPR-ASSOCIATED NUCLEASE_HELICASE CAS3-RELATED"/>
    <property type="match status" value="1"/>
</dbReference>
<evidence type="ECO:0000256" key="3">
    <source>
        <dbReference type="ARBA" id="ARBA00022806"/>
    </source>
</evidence>
<dbReference type="Gene3D" id="3.40.50.300">
    <property type="entry name" value="P-loop containing nucleotide triphosphate hydrolases"/>
    <property type="match status" value="2"/>
</dbReference>
<organism evidence="9 10">
    <name type="scientific">Meiothermus luteus</name>
    <dbReference type="NCBI Taxonomy" id="2026184"/>
    <lineage>
        <taxon>Bacteria</taxon>
        <taxon>Thermotogati</taxon>
        <taxon>Deinococcota</taxon>
        <taxon>Deinococci</taxon>
        <taxon>Thermales</taxon>
        <taxon>Thermaceae</taxon>
        <taxon>Meiothermus</taxon>
    </lineage>
</organism>
<evidence type="ECO:0000256" key="6">
    <source>
        <dbReference type="ARBA" id="ARBA00038437"/>
    </source>
</evidence>
<keyword evidence="5" id="KW-0051">Antiviral defense</keyword>
<evidence type="ECO:0000256" key="5">
    <source>
        <dbReference type="ARBA" id="ARBA00023118"/>
    </source>
</evidence>
<evidence type="ECO:0000313" key="10">
    <source>
        <dbReference type="Proteomes" id="UP000265800"/>
    </source>
</evidence>
<dbReference type="GO" id="GO:0003676">
    <property type="term" value="F:nucleic acid binding"/>
    <property type="evidence" value="ECO:0007669"/>
    <property type="project" value="InterPro"/>
</dbReference>
<dbReference type="InterPro" id="IPR027417">
    <property type="entry name" value="P-loop_NTPase"/>
</dbReference>
<proteinExistence type="inferred from homology"/>
<dbReference type="InterPro" id="IPR054712">
    <property type="entry name" value="Cas3-like_dom"/>
</dbReference>
<evidence type="ECO:0000256" key="2">
    <source>
        <dbReference type="ARBA" id="ARBA00022801"/>
    </source>
</evidence>
<keyword evidence="9" id="KW-0540">Nuclease</keyword>
<dbReference type="PROSITE" id="PS51194">
    <property type="entry name" value="HELICASE_CTER"/>
    <property type="match status" value="1"/>
</dbReference>
<dbReference type="SMART" id="SM00487">
    <property type="entry name" value="DEXDc"/>
    <property type="match status" value="1"/>
</dbReference>
<gene>
    <name evidence="9" type="primary">cas3_1</name>
    <name evidence="9" type="ORF">Mlute_00674</name>
</gene>
<evidence type="ECO:0000256" key="4">
    <source>
        <dbReference type="ARBA" id="ARBA00022840"/>
    </source>
</evidence>
<dbReference type="SMART" id="SM00490">
    <property type="entry name" value="HELICc"/>
    <property type="match status" value="1"/>
</dbReference>